<evidence type="ECO:0000256" key="10">
    <source>
        <dbReference type="ARBA" id="ARBA00023136"/>
    </source>
</evidence>
<dbReference type="PRINTS" id="PR00169">
    <property type="entry name" value="KCHANNEL"/>
</dbReference>
<dbReference type="Pfam" id="PF02214">
    <property type="entry name" value="BTB_2"/>
    <property type="match status" value="1"/>
</dbReference>
<dbReference type="WBParaSite" id="scaffold36090_cov308.g22982">
    <property type="protein sequence ID" value="scaffold36090_cov308.g22982"/>
    <property type="gene ID" value="scaffold36090_cov308.g22982"/>
</dbReference>
<dbReference type="Proteomes" id="UP000887561">
    <property type="component" value="Unplaced"/>
</dbReference>
<evidence type="ECO:0000256" key="9">
    <source>
        <dbReference type="ARBA" id="ARBA00023065"/>
    </source>
</evidence>
<reference evidence="17" key="1">
    <citation type="submission" date="2022-11" db="UniProtKB">
        <authorList>
            <consortium name="WormBaseParasite"/>
        </authorList>
    </citation>
    <scope>IDENTIFICATION</scope>
</reference>
<evidence type="ECO:0000256" key="6">
    <source>
        <dbReference type="ARBA" id="ARBA00022882"/>
    </source>
</evidence>
<evidence type="ECO:0000259" key="14">
    <source>
        <dbReference type="Pfam" id="PF00520"/>
    </source>
</evidence>
<keyword evidence="10 13" id="KW-0472">Membrane</keyword>
<dbReference type="GO" id="GO:0005251">
    <property type="term" value="F:delayed rectifier potassium channel activity"/>
    <property type="evidence" value="ECO:0007669"/>
    <property type="project" value="TreeGrafter"/>
</dbReference>
<feature type="compositionally biased region" description="Polar residues" evidence="12">
    <location>
        <begin position="474"/>
        <end position="485"/>
    </location>
</feature>
<dbReference type="GO" id="GO:0043679">
    <property type="term" value="C:axon terminus"/>
    <property type="evidence" value="ECO:0007669"/>
    <property type="project" value="TreeGrafter"/>
</dbReference>
<dbReference type="Gene3D" id="1.20.120.350">
    <property type="entry name" value="Voltage-gated potassium channels. Chain C"/>
    <property type="match status" value="1"/>
</dbReference>
<dbReference type="GO" id="GO:0051260">
    <property type="term" value="P:protein homooligomerization"/>
    <property type="evidence" value="ECO:0007669"/>
    <property type="project" value="InterPro"/>
</dbReference>
<dbReference type="GO" id="GO:0042734">
    <property type="term" value="C:presynaptic membrane"/>
    <property type="evidence" value="ECO:0007669"/>
    <property type="project" value="TreeGrafter"/>
</dbReference>
<feature type="region of interest" description="Disordered" evidence="12">
    <location>
        <begin position="420"/>
        <end position="485"/>
    </location>
</feature>
<evidence type="ECO:0000313" key="16">
    <source>
        <dbReference type="Proteomes" id="UP000887561"/>
    </source>
</evidence>
<evidence type="ECO:0000256" key="11">
    <source>
        <dbReference type="ARBA" id="ARBA00023303"/>
    </source>
</evidence>
<feature type="transmembrane region" description="Helical" evidence="13">
    <location>
        <begin position="255"/>
        <end position="274"/>
    </location>
</feature>
<accession>A0A915ME78</accession>
<dbReference type="Pfam" id="PF00520">
    <property type="entry name" value="Ion_trans"/>
    <property type="match status" value="1"/>
</dbReference>
<dbReference type="GO" id="GO:0045211">
    <property type="term" value="C:postsynaptic membrane"/>
    <property type="evidence" value="ECO:0007669"/>
    <property type="project" value="TreeGrafter"/>
</dbReference>
<evidence type="ECO:0000256" key="1">
    <source>
        <dbReference type="ARBA" id="ARBA00004141"/>
    </source>
</evidence>
<evidence type="ECO:0000256" key="12">
    <source>
        <dbReference type="SAM" id="MobiDB-lite"/>
    </source>
</evidence>
<comment type="subcellular location">
    <subcellularLocation>
        <location evidence="1">Membrane</location>
        <topology evidence="1">Multi-pass membrane protein</topology>
    </subcellularLocation>
</comment>
<keyword evidence="7" id="KW-0630">Potassium</keyword>
<dbReference type="InterPro" id="IPR027359">
    <property type="entry name" value="Volt_channel_dom_sf"/>
</dbReference>
<dbReference type="AlphaFoldDB" id="A0A915ME78"/>
<dbReference type="GO" id="GO:0032590">
    <property type="term" value="C:dendrite membrane"/>
    <property type="evidence" value="ECO:0007669"/>
    <property type="project" value="TreeGrafter"/>
</dbReference>
<keyword evidence="2" id="KW-0813">Transport</keyword>
<dbReference type="Gene3D" id="1.10.287.70">
    <property type="match status" value="1"/>
</dbReference>
<dbReference type="PANTHER" id="PTHR11537:SF245">
    <property type="entry name" value="POTASSIUM VOLTAGE-GATED CHANNEL PROTEIN EGL-36"/>
    <property type="match status" value="1"/>
</dbReference>
<keyword evidence="6" id="KW-0851">Voltage-gated channel</keyword>
<dbReference type="PANTHER" id="PTHR11537">
    <property type="entry name" value="VOLTAGE-GATED POTASSIUM CHANNEL"/>
    <property type="match status" value="1"/>
</dbReference>
<keyword evidence="3" id="KW-0633">Potassium transport</keyword>
<evidence type="ECO:0000313" key="17">
    <source>
        <dbReference type="WBParaSite" id="scaffold36090_cov308.g22982"/>
    </source>
</evidence>
<keyword evidence="9" id="KW-0406">Ion transport</keyword>
<evidence type="ECO:0000256" key="13">
    <source>
        <dbReference type="SAM" id="Phobius"/>
    </source>
</evidence>
<dbReference type="InterPro" id="IPR011333">
    <property type="entry name" value="SKP1/BTB/POZ_sf"/>
</dbReference>
<evidence type="ECO:0000256" key="4">
    <source>
        <dbReference type="ARBA" id="ARBA00022692"/>
    </source>
</evidence>
<keyword evidence="5" id="KW-0631">Potassium channel</keyword>
<keyword evidence="11" id="KW-0407">Ion channel</keyword>
<dbReference type="SUPFAM" id="SSF54695">
    <property type="entry name" value="POZ domain"/>
    <property type="match status" value="1"/>
</dbReference>
<organism evidence="16 17">
    <name type="scientific">Meloidogyne javanica</name>
    <name type="common">Root-knot nematode worm</name>
    <dbReference type="NCBI Taxonomy" id="6303"/>
    <lineage>
        <taxon>Eukaryota</taxon>
        <taxon>Metazoa</taxon>
        <taxon>Ecdysozoa</taxon>
        <taxon>Nematoda</taxon>
        <taxon>Chromadorea</taxon>
        <taxon>Rhabditida</taxon>
        <taxon>Tylenchina</taxon>
        <taxon>Tylenchomorpha</taxon>
        <taxon>Tylenchoidea</taxon>
        <taxon>Meloidogynidae</taxon>
        <taxon>Meloidogyninae</taxon>
        <taxon>Meloidogyne</taxon>
        <taxon>Meloidogyne incognita group</taxon>
    </lineage>
</organism>
<dbReference type="FunFam" id="1.10.287.70:FF:000002">
    <property type="entry name" value="Potassium voltage-gated channel subfamily a member"/>
    <property type="match status" value="1"/>
</dbReference>
<dbReference type="InterPro" id="IPR028325">
    <property type="entry name" value="VG_K_chnl"/>
</dbReference>
<evidence type="ECO:0000256" key="3">
    <source>
        <dbReference type="ARBA" id="ARBA00022538"/>
    </source>
</evidence>
<name>A0A915ME78_MELJA</name>
<evidence type="ECO:0000256" key="7">
    <source>
        <dbReference type="ARBA" id="ARBA00022958"/>
    </source>
</evidence>
<evidence type="ECO:0000256" key="2">
    <source>
        <dbReference type="ARBA" id="ARBA00022448"/>
    </source>
</evidence>
<keyword evidence="8 13" id="KW-1133">Transmembrane helix</keyword>
<feature type="transmembrane region" description="Helical" evidence="13">
    <location>
        <begin position="286"/>
        <end position="314"/>
    </location>
</feature>
<feature type="compositionally biased region" description="Low complexity" evidence="12">
    <location>
        <begin position="425"/>
        <end position="443"/>
    </location>
</feature>
<protein>
    <submittedName>
        <fullName evidence="17">Uncharacterized protein</fullName>
    </submittedName>
</protein>
<dbReference type="Gene3D" id="3.30.710.10">
    <property type="entry name" value="Potassium Channel Kv1.1, Chain A"/>
    <property type="match status" value="1"/>
</dbReference>
<dbReference type="GO" id="GO:0001508">
    <property type="term" value="P:action potential"/>
    <property type="evidence" value="ECO:0007669"/>
    <property type="project" value="TreeGrafter"/>
</dbReference>
<evidence type="ECO:0000256" key="8">
    <source>
        <dbReference type="ARBA" id="ARBA00022989"/>
    </source>
</evidence>
<evidence type="ECO:0000259" key="15">
    <source>
        <dbReference type="Pfam" id="PF02214"/>
    </source>
</evidence>
<dbReference type="PRINTS" id="PR01491">
    <property type="entry name" value="KVCHANNEL"/>
</dbReference>
<dbReference type="InterPro" id="IPR003968">
    <property type="entry name" value="K_chnl_volt-dep_Kv"/>
</dbReference>
<keyword evidence="4 13" id="KW-0812">Transmembrane</keyword>
<dbReference type="GO" id="GO:0032809">
    <property type="term" value="C:neuronal cell body membrane"/>
    <property type="evidence" value="ECO:0007669"/>
    <property type="project" value="TreeGrafter"/>
</dbReference>
<dbReference type="SUPFAM" id="SSF81324">
    <property type="entry name" value="Voltage-gated potassium channels"/>
    <property type="match status" value="1"/>
</dbReference>
<feature type="domain" description="Ion transport" evidence="14">
    <location>
        <begin position="123"/>
        <end position="317"/>
    </location>
</feature>
<feature type="transmembrane region" description="Helical" evidence="13">
    <location>
        <begin position="223"/>
        <end position="243"/>
    </location>
</feature>
<dbReference type="InterPro" id="IPR003131">
    <property type="entry name" value="T1-type_BTB"/>
</dbReference>
<dbReference type="InterPro" id="IPR005821">
    <property type="entry name" value="Ion_trans_dom"/>
</dbReference>
<proteinExistence type="predicted"/>
<feature type="domain" description="Potassium channel tetramerisation-type BTB" evidence="15">
    <location>
        <begin position="5"/>
        <end position="57"/>
    </location>
</feature>
<keyword evidence="16" id="KW-1185">Reference proteome</keyword>
<dbReference type="GO" id="GO:0008076">
    <property type="term" value="C:voltage-gated potassium channel complex"/>
    <property type="evidence" value="ECO:0007669"/>
    <property type="project" value="InterPro"/>
</dbReference>
<sequence length="485" mass="55200">MDERVVINVGGIRHETYQATLKKIPATRLSRLSPAQSNYDPLLNEYFFDRHPAVFEQHRDTQETLAVLDRLDMDCLKDEDPQTREQQRMKKFGWEEEYWEGRLDWWMRIKPKLWALFDEPYSSAAAKIEFICNIWFTFEIIGRFLCCPNRIHFIKSPLNIIDLIATLSFYTDAVLVRLLDDKAPKDLVEFLSMIRILRLFKLTQHHRGLQILIHTFRASAKELMLLVFFLILGVVIFATLIYYAEKTEINPNNQFTSIPVGLWFSLITMTTVGYGDMTPQTYLGRLVGSLCAVMGVLSIALPVPVIVSNFAMFYSHSQAREKLPRKRRRVLPVEQVRLQFRRHAQSSFIEPHILSRTASQRRNAIANAIINNSERSTEMVLDARLSLLQNAAPLPDRQPTAKISNSSPLGILLNNIRASASHCGSPSSKAKPCRSPRSPSSPVNGGGPTPNTPTTNKYKKRNSLGIDQQGFGGTVTSQQQRLLKG</sequence>
<evidence type="ECO:0000256" key="5">
    <source>
        <dbReference type="ARBA" id="ARBA00022826"/>
    </source>
</evidence>